<dbReference type="Proteomes" id="UP000076761">
    <property type="component" value="Unassembled WGS sequence"/>
</dbReference>
<evidence type="ECO:0000313" key="1">
    <source>
        <dbReference type="EMBL" id="KZT18024.1"/>
    </source>
</evidence>
<sequence>LGYSLSGPSMLYIDNQSALAVVKNPEHHGHMKHLDLQTDGMPADCITKALAKGKVETMVGLLGLA</sequence>
<proteinExistence type="predicted"/>
<dbReference type="EMBL" id="KV425724">
    <property type="protein sequence ID" value="KZT18024.1"/>
    <property type="molecule type" value="Genomic_DNA"/>
</dbReference>
<organism evidence="1 2">
    <name type="scientific">Neolentinus lepideus HHB14362 ss-1</name>
    <dbReference type="NCBI Taxonomy" id="1314782"/>
    <lineage>
        <taxon>Eukaryota</taxon>
        <taxon>Fungi</taxon>
        <taxon>Dikarya</taxon>
        <taxon>Basidiomycota</taxon>
        <taxon>Agaricomycotina</taxon>
        <taxon>Agaricomycetes</taxon>
        <taxon>Gloeophyllales</taxon>
        <taxon>Gloeophyllaceae</taxon>
        <taxon>Neolentinus</taxon>
    </lineage>
</organism>
<protein>
    <recommendedName>
        <fullName evidence="3">Copia protein</fullName>
    </recommendedName>
</protein>
<keyword evidence="2" id="KW-1185">Reference proteome</keyword>
<feature type="non-terminal residue" evidence="1">
    <location>
        <position position="1"/>
    </location>
</feature>
<reference evidence="1 2" key="1">
    <citation type="journal article" date="2016" name="Mol. Biol. Evol.">
        <title>Comparative Genomics of Early-Diverging Mushroom-Forming Fungi Provides Insights into the Origins of Lignocellulose Decay Capabilities.</title>
        <authorList>
            <person name="Nagy L.G."/>
            <person name="Riley R."/>
            <person name="Tritt A."/>
            <person name="Adam C."/>
            <person name="Daum C."/>
            <person name="Floudas D."/>
            <person name="Sun H."/>
            <person name="Yadav J.S."/>
            <person name="Pangilinan J."/>
            <person name="Larsson K.H."/>
            <person name="Matsuura K."/>
            <person name="Barry K."/>
            <person name="Labutti K."/>
            <person name="Kuo R."/>
            <person name="Ohm R.A."/>
            <person name="Bhattacharya S.S."/>
            <person name="Shirouzu T."/>
            <person name="Yoshinaga Y."/>
            <person name="Martin F.M."/>
            <person name="Grigoriev I.V."/>
            <person name="Hibbett D.S."/>
        </authorList>
    </citation>
    <scope>NUCLEOTIDE SEQUENCE [LARGE SCALE GENOMIC DNA]</scope>
    <source>
        <strain evidence="1 2">HHB14362 ss-1</strain>
    </source>
</reference>
<dbReference type="OrthoDB" id="1645289at2759"/>
<gene>
    <name evidence="1" type="ORF">NEOLEDRAFT_1031717</name>
</gene>
<evidence type="ECO:0000313" key="2">
    <source>
        <dbReference type="Proteomes" id="UP000076761"/>
    </source>
</evidence>
<dbReference type="InParanoid" id="A0A165M8C9"/>
<dbReference type="AlphaFoldDB" id="A0A165M8C9"/>
<name>A0A165M8C9_9AGAM</name>
<feature type="non-terminal residue" evidence="1">
    <location>
        <position position="65"/>
    </location>
</feature>
<evidence type="ECO:0008006" key="3">
    <source>
        <dbReference type="Google" id="ProtNLM"/>
    </source>
</evidence>
<accession>A0A165M8C9</accession>